<dbReference type="GO" id="GO:0016853">
    <property type="term" value="F:isomerase activity"/>
    <property type="evidence" value="ECO:0007669"/>
    <property type="project" value="UniProtKB-KW"/>
</dbReference>
<gene>
    <name evidence="5" type="ORF">SAMN05660706_101193</name>
</gene>
<comment type="similarity">
    <text evidence="2 4">Belongs to the enoyl-CoA hydratase/isomerase family.</text>
</comment>
<protein>
    <submittedName>
        <fullName evidence="5">2-(1,2-epoxy-1,2-dihydrophenyl)acetyl-CoA isomerase</fullName>
    </submittedName>
</protein>
<dbReference type="InterPro" id="IPR001753">
    <property type="entry name" value="Enoyl-CoA_hydra/iso"/>
</dbReference>
<dbReference type="Gene3D" id="1.10.12.10">
    <property type="entry name" value="Lyase 2-enoyl-coa Hydratase, Chain A, domain 2"/>
    <property type="match status" value="1"/>
</dbReference>
<dbReference type="Gene3D" id="3.90.226.10">
    <property type="entry name" value="2-enoyl-CoA Hydratase, Chain A, domain 1"/>
    <property type="match status" value="1"/>
</dbReference>
<evidence type="ECO:0000256" key="4">
    <source>
        <dbReference type="RuleBase" id="RU003707"/>
    </source>
</evidence>
<dbReference type="InterPro" id="IPR029045">
    <property type="entry name" value="ClpP/crotonase-like_dom_sf"/>
</dbReference>
<dbReference type="PANTHER" id="PTHR43459">
    <property type="entry name" value="ENOYL-COA HYDRATASE"/>
    <property type="match status" value="1"/>
</dbReference>
<dbReference type="PANTHER" id="PTHR43459:SF1">
    <property type="entry name" value="EG:BACN32G11.4 PROTEIN"/>
    <property type="match status" value="1"/>
</dbReference>
<name>A0A1I6CQM0_9FIRM</name>
<organism evidence="5 6">
    <name type="scientific">Desulfoscipio geothermicus DSM 3669</name>
    <dbReference type="NCBI Taxonomy" id="1121426"/>
    <lineage>
        <taxon>Bacteria</taxon>
        <taxon>Bacillati</taxon>
        <taxon>Bacillota</taxon>
        <taxon>Clostridia</taxon>
        <taxon>Eubacteriales</taxon>
        <taxon>Desulfallaceae</taxon>
        <taxon>Desulfoscipio</taxon>
    </lineage>
</organism>
<dbReference type="AlphaFoldDB" id="A0A1I6CQM0"/>
<sequence>MSFENILVFSESGITTITLNRPDAMNSLTFEMIEELHQLLEDISRDDQCKVIILTGSGKAFSAGGDIKAMSEGMDAMQGKAYLQKINGIILKIVEIEKIVISAVNGFAVGAGCNLSLASDLIVASNEAIFSEAFLPVGLVPDAGGTYFLPRILGLPKAKELVLTGKKLSAEEAERLGLINQVVPPEDLNKTVMDMAKEIAKGPSRAIGLTKVLMNRSLWMDLRSALEYEAYSQGLCMQTADHKEGLKAFREKRKPIFLGK</sequence>
<dbReference type="SUPFAM" id="SSF52096">
    <property type="entry name" value="ClpP/crotonase"/>
    <property type="match status" value="1"/>
</dbReference>
<dbReference type="STRING" id="39060.SAMN05660706_101193"/>
<comment type="pathway">
    <text evidence="1">Lipid metabolism.</text>
</comment>
<evidence type="ECO:0000256" key="1">
    <source>
        <dbReference type="ARBA" id="ARBA00005189"/>
    </source>
</evidence>
<dbReference type="Pfam" id="PF00378">
    <property type="entry name" value="ECH_1"/>
    <property type="match status" value="1"/>
</dbReference>
<dbReference type="CDD" id="cd06558">
    <property type="entry name" value="crotonase-like"/>
    <property type="match status" value="1"/>
</dbReference>
<keyword evidence="5" id="KW-0413">Isomerase</keyword>
<accession>A0A1I6CQM0</accession>
<keyword evidence="3" id="KW-0456">Lyase</keyword>
<dbReference type="RefSeq" id="WP_092481589.1">
    <property type="nucleotide sequence ID" value="NZ_FOYM01000001.1"/>
</dbReference>
<dbReference type="OrthoDB" id="9775794at2"/>
<evidence type="ECO:0000313" key="6">
    <source>
        <dbReference type="Proteomes" id="UP000199584"/>
    </source>
</evidence>
<dbReference type="PROSITE" id="PS00166">
    <property type="entry name" value="ENOYL_COA_HYDRATASE"/>
    <property type="match status" value="1"/>
</dbReference>
<evidence type="ECO:0000256" key="3">
    <source>
        <dbReference type="ARBA" id="ARBA00023239"/>
    </source>
</evidence>
<evidence type="ECO:0000313" key="5">
    <source>
        <dbReference type="EMBL" id="SFQ95430.1"/>
    </source>
</evidence>
<dbReference type="InterPro" id="IPR018376">
    <property type="entry name" value="Enoyl-CoA_hyd/isom_CS"/>
</dbReference>
<dbReference type="EMBL" id="FOYM01000001">
    <property type="protein sequence ID" value="SFQ95430.1"/>
    <property type="molecule type" value="Genomic_DNA"/>
</dbReference>
<evidence type="ECO:0000256" key="2">
    <source>
        <dbReference type="ARBA" id="ARBA00005254"/>
    </source>
</evidence>
<dbReference type="GO" id="GO:0016829">
    <property type="term" value="F:lyase activity"/>
    <property type="evidence" value="ECO:0007669"/>
    <property type="project" value="UniProtKB-KW"/>
</dbReference>
<dbReference type="Proteomes" id="UP000199584">
    <property type="component" value="Unassembled WGS sequence"/>
</dbReference>
<reference evidence="6" key="1">
    <citation type="submission" date="2016-10" db="EMBL/GenBank/DDBJ databases">
        <authorList>
            <person name="Varghese N."/>
            <person name="Submissions S."/>
        </authorList>
    </citation>
    <scope>NUCLEOTIDE SEQUENCE [LARGE SCALE GENOMIC DNA]</scope>
    <source>
        <strain evidence="6">DSM 3669</strain>
    </source>
</reference>
<proteinExistence type="inferred from homology"/>
<dbReference type="FunFam" id="3.90.226.10:FF:000009">
    <property type="entry name" value="Carnitinyl-CoA dehydratase"/>
    <property type="match status" value="1"/>
</dbReference>
<keyword evidence="6" id="KW-1185">Reference proteome</keyword>
<dbReference type="InterPro" id="IPR014748">
    <property type="entry name" value="Enoyl-CoA_hydra_C"/>
</dbReference>